<dbReference type="AlphaFoldDB" id="J9FMY5"/>
<organism evidence="1">
    <name type="scientific">gut metagenome</name>
    <dbReference type="NCBI Taxonomy" id="749906"/>
    <lineage>
        <taxon>unclassified sequences</taxon>
        <taxon>metagenomes</taxon>
        <taxon>organismal metagenomes</taxon>
    </lineage>
</organism>
<dbReference type="Pfam" id="PF14359">
    <property type="entry name" value="DUF4406"/>
    <property type="match status" value="1"/>
</dbReference>
<dbReference type="InterPro" id="IPR025518">
    <property type="entry name" value="DUF4406"/>
</dbReference>
<dbReference type="SUPFAM" id="SSF52309">
    <property type="entry name" value="N-(deoxy)ribosyltransferase-like"/>
    <property type="match status" value="1"/>
</dbReference>
<name>J9FMY5_9ZZZZ</name>
<accession>J9FMY5</accession>
<protein>
    <recommendedName>
        <fullName evidence="2">DUF4406 domain-containing protein</fullName>
    </recommendedName>
</protein>
<sequence>MMEEKEEKKLCCLCGKTFKGSGYNPFPVKETGRCCRQCNNERVVPELARLHWAFRKLGIGTEKYVYISGAIAHHDLAERKEAFGRAEKELRAQGYEPINPFNNGLPEEAHWKAHMRVDIALLLACDYIYMLKDWELSKGAKLELDVASSCGIQVLFETHSNR</sequence>
<dbReference type="Gene3D" id="3.40.50.10400">
    <property type="entry name" value="Hypothetical protein PA1492"/>
    <property type="match status" value="1"/>
</dbReference>
<proteinExistence type="predicted"/>
<gene>
    <name evidence="1" type="ORF">EVA_16095</name>
</gene>
<comment type="caution">
    <text evidence="1">The sequence shown here is derived from an EMBL/GenBank/DDBJ whole genome shotgun (WGS) entry which is preliminary data.</text>
</comment>
<dbReference type="EMBL" id="AMCI01005605">
    <property type="protein sequence ID" value="EJW95813.1"/>
    <property type="molecule type" value="Genomic_DNA"/>
</dbReference>
<reference evidence="1" key="1">
    <citation type="journal article" date="2012" name="PLoS ONE">
        <title>Gene sets for utilization of primary and secondary nutrition supplies in the distal gut of endangered iberian lynx.</title>
        <authorList>
            <person name="Alcaide M."/>
            <person name="Messina E."/>
            <person name="Richter M."/>
            <person name="Bargiela R."/>
            <person name="Peplies J."/>
            <person name="Huws S.A."/>
            <person name="Newbold C.J."/>
            <person name="Golyshin P.N."/>
            <person name="Simon M.A."/>
            <person name="Lopez G."/>
            <person name="Yakimov M.M."/>
            <person name="Ferrer M."/>
        </authorList>
    </citation>
    <scope>NUCLEOTIDE SEQUENCE</scope>
</reference>
<evidence type="ECO:0008006" key="2">
    <source>
        <dbReference type="Google" id="ProtNLM"/>
    </source>
</evidence>
<evidence type="ECO:0000313" key="1">
    <source>
        <dbReference type="EMBL" id="EJW95813.1"/>
    </source>
</evidence>